<evidence type="ECO:0000313" key="2">
    <source>
        <dbReference type="Proteomes" id="UP001497700"/>
    </source>
</evidence>
<accession>A0ACB9YW13</accession>
<dbReference type="Proteomes" id="UP001497700">
    <property type="component" value="Unassembled WGS sequence"/>
</dbReference>
<dbReference type="EMBL" id="MU393501">
    <property type="protein sequence ID" value="KAI4863604.1"/>
    <property type="molecule type" value="Genomic_DNA"/>
</dbReference>
<keyword evidence="2" id="KW-1185">Reference proteome</keyword>
<proteinExistence type="predicted"/>
<protein>
    <submittedName>
        <fullName evidence="1">Uncharacterized protein</fullName>
    </submittedName>
</protein>
<reference evidence="1 2" key="1">
    <citation type="journal article" date="2022" name="New Phytol.">
        <title>Ecological generalism drives hyperdiversity of secondary metabolite gene clusters in xylarialean endophytes.</title>
        <authorList>
            <person name="Franco M.E.E."/>
            <person name="Wisecaver J.H."/>
            <person name="Arnold A.E."/>
            <person name="Ju Y.M."/>
            <person name="Slot J.C."/>
            <person name="Ahrendt S."/>
            <person name="Moore L.P."/>
            <person name="Eastman K.E."/>
            <person name="Scott K."/>
            <person name="Konkel Z."/>
            <person name="Mondo S.J."/>
            <person name="Kuo A."/>
            <person name="Hayes R.D."/>
            <person name="Haridas S."/>
            <person name="Andreopoulos B."/>
            <person name="Riley R."/>
            <person name="LaButti K."/>
            <person name="Pangilinan J."/>
            <person name="Lipzen A."/>
            <person name="Amirebrahimi M."/>
            <person name="Yan J."/>
            <person name="Adam C."/>
            <person name="Keymanesh K."/>
            <person name="Ng V."/>
            <person name="Louie K."/>
            <person name="Northen T."/>
            <person name="Drula E."/>
            <person name="Henrissat B."/>
            <person name="Hsieh H.M."/>
            <person name="Youens-Clark K."/>
            <person name="Lutzoni F."/>
            <person name="Miadlikowska J."/>
            <person name="Eastwood D.C."/>
            <person name="Hamelin R.C."/>
            <person name="Grigoriev I.V."/>
            <person name="U'Ren J.M."/>
        </authorList>
    </citation>
    <scope>NUCLEOTIDE SEQUENCE [LARGE SCALE GENOMIC DNA]</scope>
    <source>
        <strain evidence="1 2">CBS 119005</strain>
    </source>
</reference>
<name>A0ACB9YW13_9PEZI</name>
<comment type="caution">
    <text evidence="1">The sequence shown here is derived from an EMBL/GenBank/DDBJ whole genome shotgun (WGS) entry which is preliminary data.</text>
</comment>
<sequence length="609" mass="68032">MSSSAPPESIFSRAFDVKQSLIDLLEGLRAENNDDQHQAAIKDVLDRFGLWAGNLGALHRPTLRISLDHRLLEAPRIRVQICEHLDDIREAISDLTLFKLGGDHDSAIPSPFDDESEGTEEDFDIDIEEPPVDDARILLNVISKGIRFLFRIGVFVRRLAPVDRFQRALQRSDPIPAWAYVNHVKDKYRKLARDDAEWLAKRLGTASAKRKQFIMYSIDHDARLQSDYTDTATERLSSMATPLTFRTKGQDNRALELVVGDEEQPEDDTVSLMTALTTFDNRNTLRLPSLADLSPNDEPFPCPICRTLQSFRTEKAWKIHAFRDLQAYVCTIGGPMCEQELFSDRESWFNHELRSHRSYFNCILCDEGGFDSSDAMSRHITTVHGYLPEDGGLSKLVEAGINMPTHLNAKDCPFCDEWGASKVSQGGLVKAVDFKRHVATHQEQLAIFVARESIQGDEDDQNEQEGSDEKSLRLSLVSDAASDDVDKEVGQDADSPVGGEELGQYQTGVPDQSGPSLTDNSMAFSGSSNSEVSLHEEPSLSTLTEEDKYKEVLMNTRAGQKVAVTSMSLLDKMKHSSGCTAGYEWKKEEHGWRCAGGSHLLTDEEFAAL</sequence>
<organism evidence="1 2">
    <name type="scientific">Hypoxylon rubiginosum</name>
    <dbReference type="NCBI Taxonomy" id="110542"/>
    <lineage>
        <taxon>Eukaryota</taxon>
        <taxon>Fungi</taxon>
        <taxon>Dikarya</taxon>
        <taxon>Ascomycota</taxon>
        <taxon>Pezizomycotina</taxon>
        <taxon>Sordariomycetes</taxon>
        <taxon>Xylariomycetidae</taxon>
        <taxon>Xylariales</taxon>
        <taxon>Hypoxylaceae</taxon>
        <taxon>Hypoxylon</taxon>
    </lineage>
</organism>
<evidence type="ECO:0000313" key="1">
    <source>
        <dbReference type="EMBL" id="KAI4863604.1"/>
    </source>
</evidence>
<gene>
    <name evidence="1" type="ORF">F4820DRAFT_426557</name>
</gene>